<dbReference type="CDD" id="cd04793">
    <property type="entry name" value="LanC"/>
    <property type="match status" value="1"/>
</dbReference>
<reference evidence="1 2" key="1">
    <citation type="journal article" date="2019" name="Int. J. Syst. Evol. Microbiol.">
        <title>The Global Catalogue of Microorganisms (GCM) 10K type strain sequencing project: providing services to taxonomists for standard genome sequencing and annotation.</title>
        <authorList>
            <consortium name="The Broad Institute Genomics Platform"/>
            <consortium name="The Broad Institute Genome Sequencing Center for Infectious Disease"/>
            <person name="Wu L."/>
            <person name="Ma J."/>
        </authorList>
    </citation>
    <scope>NUCLEOTIDE SEQUENCE [LARGE SCALE GENOMIC DNA]</scope>
    <source>
        <strain evidence="1 2">JCM 10673</strain>
    </source>
</reference>
<dbReference type="SMART" id="SM01260">
    <property type="entry name" value="LANC_like"/>
    <property type="match status" value="1"/>
</dbReference>
<proteinExistence type="predicted"/>
<organism evidence="1 2">
    <name type="scientific">Streptomyces thermoalcalitolerans</name>
    <dbReference type="NCBI Taxonomy" id="65605"/>
    <lineage>
        <taxon>Bacteria</taxon>
        <taxon>Bacillati</taxon>
        <taxon>Actinomycetota</taxon>
        <taxon>Actinomycetes</taxon>
        <taxon>Kitasatosporales</taxon>
        <taxon>Streptomycetaceae</taxon>
        <taxon>Streptomyces</taxon>
    </lineage>
</organism>
<evidence type="ECO:0000313" key="1">
    <source>
        <dbReference type="EMBL" id="GAA0914187.1"/>
    </source>
</evidence>
<name>A0ABN1NR70_9ACTN</name>
<dbReference type="RefSeq" id="WP_344049861.1">
    <property type="nucleotide sequence ID" value="NZ_BAAAHG010000019.1"/>
</dbReference>
<keyword evidence="2" id="KW-1185">Reference proteome</keyword>
<gene>
    <name evidence="1" type="ORF">GCM10009549_28410</name>
</gene>
<dbReference type="InterPro" id="IPR033889">
    <property type="entry name" value="LanC"/>
</dbReference>
<sequence length="380" mass="40587">MNHDNLGAGYAATALYEMVVARDSGHWSKAHDAAKTLSSQPINGHPTYASLYRGVPAVAYVLHIAGHPAYARALAQLDAEVVAIVADRLAAAHRRMDNRTPPHLREYDLISGLTGLGVYLLHRGRDKALKPVLRYLVKLLTEPLTVNGHKVPGWWAATGPRDTPDTGQLAHGHANFGIAHGVAGPLALLALARRADYIVAGQDDALAEGITHLTAWVQPLAGGGTGWPECLSLNAYLQGPQPGAAPSRPSWCYGTPGIARALQLAALALHDDTARRLAEYTALQAITDPRQTDQITDTSLCHGWAGLLLTADRIAADAASPGLTQVLPALYDRLTTEMARRQTTEHNGLLTGHVGVLLTLHTLTTVRPVDSGWETCLLLD</sequence>
<evidence type="ECO:0008006" key="3">
    <source>
        <dbReference type="Google" id="ProtNLM"/>
    </source>
</evidence>
<dbReference type="Gene3D" id="1.50.10.20">
    <property type="match status" value="1"/>
</dbReference>
<dbReference type="InterPro" id="IPR007822">
    <property type="entry name" value="LANC-like"/>
</dbReference>
<comment type="caution">
    <text evidence="1">The sequence shown here is derived from an EMBL/GenBank/DDBJ whole genome shotgun (WGS) entry which is preliminary data.</text>
</comment>
<dbReference type="EMBL" id="BAAAHG010000019">
    <property type="protein sequence ID" value="GAA0914187.1"/>
    <property type="molecule type" value="Genomic_DNA"/>
</dbReference>
<accession>A0ABN1NR70</accession>
<protein>
    <recommendedName>
        <fullName evidence="3">Lanthionine synthetase</fullName>
    </recommendedName>
</protein>
<dbReference type="SUPFAM" id="SSF158745">
    <property type="entry name" value="LanC-like"/>
    <property type="match status" value="1"/>
</dbReference>
<dbReference type="Proteomes" id="UP001501005">
    <property type="component" value="Unassembled WGS sequence"/>
</dbReference>
<dbReference type="Pfam" id="PF05147">
    <property type="entry name" value="LANC_like"/>
    <property type="match status" value="1"/>
</dbReference>
<evidence type="ECO:0000313" key="2">
    <source>
        <dbReference type="Proteomes" id="UP001501005"/>
    </source>
</evidence>
<dbReference type="PRINTS" id="PR01950">
    <property type="entry name" value="LANCSUPER"/>
</dbReference>
<dbReference type="PRINTS" id="PR01955">
    <property type="entry name" value="LANCFRANKIA"/>
</dbReference>